<dbReference type="SUPFAM" id="SSF48264">
    <property type="entry name" value="Cytochrome P450"/>
    <property type="match status" value="1"/>
</dbReference>
<reference evidence="14 15" key="1">
    <citation type="submission" date="2025-04" db="UniProtKB">
        <authorList>
            <consortium name="RefSeq"/>
        </authorList>
    </citation>
    <scope>IDENTIFICATION</scope>
</reference>
<dbReference type="PRINTS" id="PR00385">
    <property type="entry name" value="P450"/>
</dbReference>
<dbReference type="InterPro" id="IPR017972">
    <property type="entry name" value="Cyt_P450_CS"/>
</dbReference>
<evidence type="ECO:0000256" key="11">
    <source>
        <dbReference type="RuleBase" id="RU000461"/>
    </source>
</evidence>
<dbReference type="RefSeq" id="XP_011007354.1">
    <property type="nucleotide sequence ID" value="XM_011009052.1"/>
</dbReference>
<evidence type="ECO:0000313" key="14">
    <source>
        <dbReference type="RefSeq" id="XP_011007353.1"/>
    </source>
</evidence>
<sequence>MAAMTYVEYYFITFLLVLTSTFILQYILRRLTKHRTHLCLPPSPPVLPLIGHLHYLSPAAYKCLHNLCSKYGPLLYLRLGSFPVLLVSSASMANEIFKTHDLNFAYKPKSPFEDSILFGTSSFFHAPYGDYWRFMKKLCLTELLGARQLERSRGVRREELERFLRKAFEKAKKREVVDLSKGIMTLTNNITYRMVMSASCSGQDNDVEKCVGLVRESFQLVAKMTLANLLGPLRKVGVFFFRKQLLDVPGRFDELLERIMEEHEERARRDGGEIENKDLMDIVLEAFHDKDAEVKISRTQMKSFFLDLFFGGTSTTAHSMQWLMAEMINHPEVFKKLREEMDSVVGRDRLVEDSDIPSLHYLQAVVKETLRLHPPAPIITRLSREDCKFGGFDVPKGTLAVVNAHSVMRDPEVWDNPDEFYPERFLVAIPREEADDKMGRKGQDLNFWSFGGGRRKCPGVNLAFSLINATVAAMVQCFDWKLDGAEYTARANMEVTPGVTMSMAHPLLCLPVVHFNPFDTPAKDN</sequence>
<dbReference type="PRINTS" id="PR00463">
    <property type="entry name" value="EP450I"/>
</dbReference>
<feature type="binding site" description="axial binding residue" evidence="10">
    <location>
        <position position="457"/>
    </location>
    <ligand>
        <name>heme</name>
        <dbReference type="ChEBI" id="CHEBI:30413"/>
    </ligand>
    <ligandPart>
        <name>Fe</name>
        <dbReference type="ChEBI" id="CHEBI:18248"/>
    </ligandPart>
</feature>
<keyword evidence="8 11" id="KW-0503">Monooxygenase</keyword>
<evidence type="ECO:0000256" key="3">
    <source>
        <dbReference type="ARBA" id="ARBA00010617"/>
    </source>
</evidence>
<proteinExistence type="inferred from homology"/>
<keyword evidence="5 10" id="KW-0479">Metal-binding</keyword>
<dbReference type="RefSeq" id="XP_011007353.1">
    <property type="nucleotide sequence ID" value="XM_011009051.1"/>
</dbReference>
<evidence type="ECO:0000256" key="5">
    <source>
        <dbReference type="ARBA" id="ARBA00022723"/>
    </source>
</evidence>
<dbReference type="InterPro" id="IPR001128">
    <property type="entry name" value="Cyt_P450"/>
</dbReference>
<accession>A0AAJ6TA44</accession>
<evidence type="ECO:0000256" key="4">
    <source>
        <dbReference type="ARBA" id="ARBA00022617"/>
    </source>
</evidence>
<dbReference type="CDD" id="cd20655">
    <property type="entry name" value="CYP93"/>
    <property type="match status" value="1"/>
</dbReference>
<keyword evidence="9 12" id="KW-0472">Membrane</keyword>
<feature type="transmembrane region" description="Helical" evidence="12">
    <location>
        <begin position="6"/>
        <end position="28"/>
    </location>
</feature>
<evidence type="ECO:0000256" key="8">
    <source>
        <dbReference type="ARBA" id="ARBA00023033"/>
    </source>
</evidence>
<dbReference type="GeneID" id="105113052"/>
<dbReference type="KEGG" id="peu:105113052"/>
<name>A0AAJ6TA44_POPEU</name>
<keyword evidence="4 10" id="KW-0349">Heme</keyword>
<dbReference type="PANTHER" id="PTHR47943">
    <property type="entry name" value="CYTOCHROME P450 93A3-LIKE"/>
    <property type="match status" value="1"/>
</dbReference>
<evidence type="ECO:0000256" key="7">
    <source>
        <dbReference type="ARBA" id="ARBA00023004"/>
    </source>
</evidence>
<dbReference type="GO" id="GO:0004497">
    <property type="term" value="F:monooxygenase activity"/>
    <property type="evidence" value="ECO:0007669"/>
    <property type="project" value="UniProtKB-KW"/>
</dbReference>
<dbReference type="GO" id="GO:0016020">
    <property type="term" value="C:membrane"/>
    <property type="evidence" value="ECO:0007669"/>
    <property type="project" value="UniProtKB-SubCell"/>
</dbReference>
<keyword evidence="12" id="KW-0812">Transmembrane</keyword>
<dbReference type="InterPro" id="IPR002401">
    <property type="entry name" value="Cyt_P450_E_grp-I"/>
</dbReference>
<comment type="cofactor">
    <cofactor evidence="1 10">
        <name>heme</name>
        <dbReference type="ChEBI" id="CHEBI:30413"/>
    </cofactor>
</comment>
<dbReference type="FunFam" id="1.10.630.10:FF:000019">
    <property type="entry name" value="Cytochrome P450 family protein"/>
    <property type="match status" value="1"/>
</dbReference>
<keyword evidence="7 10" id="KW-0408">Iron</keyword>
<dbReference type="GO" id="GO:0016705">
    <property type="term" value="F:oxidoreductase activity, acting on paired donors, with incorporation or reduction of molecular oxygen"/>
    <property type="evidence" value="ECO:0007669"/>
    <property type="project" value="InterPro"/>
</dbReference>
<protein>
    <submittedName>
        <fullName evidence="14 15">Cytochrome P450 705A5-like</fullName>
    </submittedName>
</protein>
<keyword evidence="13" id="KW-1185">Reference proteome</keyword>
<dbReference type="Proteomes" id="UP000694918">
    <property type="component" value="Unplaced"/>
</dbReference>
<keyword evidence="12" id="KW-1133">Transmembrane helix</keyword>
<evidence type="ECO:0000313" key="13">
    <source>
        <dbReference type="Proteomes" id="UP000694918"/>
    </source>
</evidence>
<organism evidence="13 14">
    <name type="scientific">Populus euphratica</name>
    <name type="common">Euphrates poplar</name>
    <dbReference type="NCBI Taxonomy" id="75702"/>
    <lineage>
        <taxon>Eukaryota</taxon>
        <taxon>Viridiplantae</taxon>
        <taxon>Streptophyta</taxon>
        <taxon>Embryophyta</taxon>
        <taxon>Tracheophyta</taxon>
        <taxon>Spermatophyta</taxon>
        <taxon>Magnoliopsida</taxon>
        <taxon>eudicotyledons</taxon>
        <taxon>Gunneridae</taxon>
        <taxon>Pentapetalae</taxon>
        <taxon>rosids</taxon>
        <taxon>fabids</taxon>
        <taxon>Malpighiales</taxon>
        <taxon>Salicaceae</taxon>
        <taxon>Saliceae</taxon>
        <taxon>Populus</taxon>
    </lineage>
</organism>
<gene>
    <name evidence="14 15" type="primary">LOC105113052</name>
</gene>
<dbReference type="GO" id="GO:0005506">
    <property type="term" value="F:iron ion binding"/>
    <property type="evidence" value="ECO:0007669"/>
    <property type="project" value="InterPro"/>
</dbReference>
<evidence type="ECO:0000313" key="15">
    <source>
        <dbReference type="RefSeq" id="XP_011007354.1"/>
    </source>
</evidence>
<evidence type="ECO:0000256" key="1">
    <source>
        <dbReference type="ARBA" id="ARBA00001971"/>
    </source>
</evidence>
<evidence type="ECO:0000256" key="2">
    <source>
        <dbReference type="ARBA" id="ARBA00004370"/>
    </source>
</evidence>
<dbReference type="PROSITE" id="PS00086">
    <property type="entry name" value="CYTOCHROME_P450"/>
    <property type="match status" value="1"/>
</dbReference>
<comment type="subcellular location">
    <subcellularLocation>
        <location evidence="2">Membrane</location>
    </subcellularLocation>
</comment>
<dbReference type="Pfam" id="PF00067">
    <property type="entry name" value="p450"/>
    <property type="match status" value="1"/>
</dbReference>
<dbReference type="InterPro" id="IPR036396">
    <property type="entry name" value="Cyt_P450_sf"/>
</dbReference>
<evidence type="ECO:0000256" key="10">
    <source>
        <dbReference type="PIRSR" id="PIRSR602401-1"/>
    </source>
</evidence>
<keyword evidence="6 11" id="KW-0560">Oxidoreductase</keyword>
<evidence type="ECO:0000256" key="6">
    <source>
        <dbReference type="ARBA" id="ARBA00023002"/>
    </source>
</evidence>
<comment type="similarity">
    <text evidence="3 11">Belongs to the cytochrome P450 family.</text>
</comment>
<dbReference type="AlphaFoldDB" id="A0AAJ6TA44"/>
<dbReference type="GO" id="GO:0020037">
    <property type="term" value="F:heme binding"/>
    <property type="evidence" value="ECO:0007669"/>
    <property type="project" value="InterPro"/>
</dbReference>
<evidence type="ECO:0000256" key="9">
    <source>
        <dbReference type="ARBA" id="ARBA00023136"/>
    </source>
</evidence>
<evidence type="ECO:0000256" key="12">
    <source>
        <dbReference type="SAM" id="Phobius"/>
    </source>
</evidence>
<dbReference type="Gene3D" id="1.10.630.10">
    <property type="entry name" value="Cytochrome P450"/>
    <property type="match status" value="1"/>
</dbReference>
<dbReference type="PANTHER" id="PTHR47943:SF8">
    <property type="entry name" value="CYTOCHROME P450"/>
    <property type="match status" value="1"/>
</dbReference>